<protein>
    <submittedName>
        <fullName evidence="3">Uncharacterized protein</fullName>
    </submittedName>
</protein>
<feature type="region of interest" description="Disordered" evidence="2">
    <location>
        <begin position="1"/>
        <end position="80"/>
    </location>
</feature>
<keyword evidence="4" id="KW-1185">Reference proteome</keyword>
<dbReference type="Pfam" id="PF11523">
    <property type="entry name" value="DUF3223"/>
    <property type="match status" value="1"/>
</dbReference>
<dbReference type="Proteomes" id="UP001178507">
    <property type="component" value="Unassembled WGS sequence"/>
</dbReference>
<evidence type="ECO:0000313" key="4">
    <source>
        <dbReference type="Proteomes" id="UP001178507"/>
    </source>
</evidence>
<dbReference type="InterPro" id="IPR052957">
    <property type="entry name" value="Auxin_embryo_med"/>
</dbReference>
<reference evidence="3" key="1">
    <citation type="submission" date="2023-08" db="EMBL/GenBank/DDBJ databases">
        <authorList>
            <person name="Chen Y."/>
            <person name="Shah S."/>
            <person name="Dougan E. K."/>
            <person name="Thang M."/>
            <person name="Chan C."/>
        </authorList>
    </citation>
    <scope>NUCLEOTIDE SEQUENCE</scope>
</reference>
<feature type="compositionally biased region" description="Low complexity" evidence="2">
    <location>
        <begin position="1290"/>
        <end position="1304"/>
    </location>
</feature>
<dbReference type="SUPFAM" id="SSF55874">
    <property type="entry name" value="ATPase domain of HSP90 chaperone/DNA topoisomerase II/histidine kinase"/>
    <property type="match status" value="1"/>
</dbReference>
<organism evidence="3 4">
    <name type="scientific">Effrenium voratum</name>
    <dbReference type="NCBI Taxonomy" id="2562239"/>
    <lineage>
        <taxon>Eukaryota</taxon>
        <taxon>Sar</taxon>
        <taxon>Alveolata</taxon>
        <taxon>Dinophyceae</taxon>
        <taxon>Suessiales</taxon>
        <taxon>Symbiodiniaceae</taxon>
        <taxon>Effrenium</taxon>
    </lineage>
</organism>
<dbReference type="InterPro" id="IPR036890">
    <property type="entry name" value="HATPase_C_sf"/>
</dbReference>
<dbReference type="NCBIfam" id="NF047352">
    <property type="entry name" value="P_loop_sacsin"/>
    <property type="match status" value="1"/>
</dbReference>
<feature type="compositionally biased region" description="Polar residues" evidence="2">
    <location>
        <begin position="1278"/>
        <end position="1289"/>
    </location>
</feature>
<dbReference type="EMBL" id="CAUJNA010003460">
    <property type="protein sequence ID" value="CAJ1402591.1"/>
    <property type="molecule type" value="Genomic_DNA"/>
</dbReference>
<gene>
    <name evidence="3" type="ORF">EVOR1521_LOCUS25441</name>
</gene>
<accession>A0AA36NGM0</accession>
<keyword evidence="1" id="KW-0175">Coiled coil</keyword>
<feature type="region of interest" description="Disordered" evidence="2">
    <location>
        <begin position="1276"/>
        <end position="1339"/>
    </location>
</feature>
<dbReference type="PANTHER" id="PTHR32387:SF0">
    <property type="entry name" value="PROTEIN NO VEIN"/>
    <property type="match status" value="1"/>
</dbReference>
<proteinExistence type="predicted"/>
<dbReference type="Gene3D" id="3.30.565.10">
    <property type="entry name" value="Histidine kinase-like ATPase, C-terminal domain"/>
    <property type="match status" value="1"/>
</dbReference>
<feature type="compositionally biased region" description="Basic and acidic residues" evidence="2">
    <location>
        <begin position="1"/>
        <end position="53"/>
    </location>
</feature>
<evidence type="ECO:0000256" key="2">
    <source>
        <dbReference type="SAM" id="MobiDB-lite"/>
    </source>
</evidence>
<evidence type="ECO:0000256" key="1">
    <source>
        <dbReference type="SAM" id="Coils"/>
    </source>
</evidence>
<evidence type="ECO:0000313" key="3">
    <source>
        <dbReference type="EMBL" id="CAJ1402591.1"/>
    </source>
</evidence>
<dbReference type="PANTHER" id="PTHR32387">
    <property type="entry name" value="WU:FJ29H11"/>
    <property type="match status" value="1"/>
</dbReference>
<sequence length="1393" mass="151390">MGGRGDKGGKGGKGDKGEKGYGRAKGEEWGGDKGGKGEKGDKGYKGGKGDKGYKGGPGNTQGSRCRAFPPAVEPRLPQERLSPGEIRTFARGVLGTGELYFELRGSCVVHLAVPAPTKLSGTDHAAFAGSGPVEVGGRRFGSVQALLQEVINIRTGHSELGRFVRLKAGPERLMRHVFAYHPEAERKLKGLQFIQVGPNAQSCRESDTCFFVMRSEEDGDDISYIKCLRALAASGPSSASMQLPLVTLSLEEARLLVDDRPALEVEGASCGLQVDLKRRELHILSAKGGAPQRFFLAERKDLPLQVVLEPSDHLEVTWAPPFRFARSDDAAATNPASARACLEALMREHAIAGDLSALAPEELQRIASQVLARSLDSARVWVSSKGAERQKGALLGLARQSGSELSTCQLQESQRKLEACEAEKEALETALARLREENLQLQKALEAKRTEQPGGAAESGQPWQMGVSVMMEDMGSMEAVEALRRQLCKALPDPAGLMLKNTLRLMCGELYSGPKRALWELVQNADDCQYEGMPCLHLVKFPSYLWIEYNEAGFSLQDVQALCSVGASTKGPQQTGEKGVGFKSAFVLSAQPHVVSNPFQFYFDESADCPLPQVTPQPILGALPRPVPGSGTAVYLPLRRAFPDLLEEIVPEALLFLRRLQRLQLLESDEPSGASAREWSFQRKDEAGVCVVEDGKAQHQFVVVRKDELAVAFPLDRVPAAALVCATLPLQQLPQLHTPMDAPFDLTASREALQESPRNLELRDALAELWLQAVQTDDRLAPRAFLLQPGLELGGFWAPFALQVRRGLQEAPLIPTAKGKMSLRSCRNPASPLLRDLQLEAAELEGAGLALPTKEFLRCLPGPAGDLFEDFAVRDLLGLLEHGGWEVRGNAWRQQVVGALAARISEVDLSALRKAKIFPVDGAWLACSEERPIYLSLPAGAPPGLVAALDAESVLPADGALLRALGCGEAGLLEVASAVVRRGLGLTVAEDLRFSWSNLAFLGRHWHEILSEASGAHAEQMEEYMRSALLPNCSGKLLHAATELQCPYLLGCKSTLPARELLAEEPPGAGGTQARLFWELTFLRLGARCCKMREVLLPEDLLADEGAKELDALLQYYEARGFLPELRGRCRIRDRAGRVRAISEEVQQALLAPDFEPLLGPEFVVDVGVSDVAARWGQRLLGLQTVSALAVAQRLGRAAAQGVDTLGRAYTFLAEEQRQGWRGAMDVLKGGVWIDCEGVLQLRQVCEITWEDVERQIALWPKADLQDFFRSLGVEPAANSSPTRPKTSGQAKASQASQASQASKAKPKARPDTLGSAAPLPQLREEAEGEGGAAQGSVRDRGLEELLDRIYISGVRRLRPDLPRQELAVERIRFTQETLWVPSSHTGPSRAVW</sequence>
<feature type="coiled-coil region" evidence="1">
    <location>
        <begin position="410"/>
        <end position="451"/>
    </location>
</feature>
<name>A0AA36NGM0_9DINO</name>
<dbReference type="Gene3D" id="3.10.450.40">
    <property type="match status" value="1"/>
</dbReference>
<comment type="caution">
    <text evidence="3">The sequence shown here is derived from an EMBL/GenBank/DDBJ whole genome shotgun (WGS) entry which is preliminary data.</text>
</comment>